<evidence type="ECO:0000313" key="3">
    <source>
        <dbReference type="Proteomes" id="UP001500713"/>
    </source>
</evidence>
<dbReference type="InterPro" id="IPR029058">
    <property type="entry name" value="AB_hydrolase_fold"/>
</dbReference>
<accession>A0ABN1AL04</accession>
<dbReference type="PANTHER" id="PTHR43194">
    <property type="entry name" value="HYDROLASE ALPHA/BETA FOLD FAMILY"/>
    <property type="match status" value="1"/>
</dbReference>
<dbReference type="RefSeq" id="WP_229954541.1">
    <property type="nucleotide sequence ID" value="NZ_BAAAEM010000002.1"/>
</dbReference>
<dbReference type="Proteomes" id="UP001500713">
    <property type="component" value="Unassembled WGS sequence"/>
</dbReference>
<protein>
    <submittedName>
        <fullName evidence="2">Alpha/beta hydrolase</fullName>
    </submittedName>
</protein>
<evidence type="ECO:0000313" key="2">
    <source>
        <dbReference type="EMBL" id="GAA0479129.1"/>
    </source>
</evidence>
<sequence>MYGLNMQYVAVERFVPIGYSLIGPKKDVPLVICHGLGAYHIQWETEARQLAQSRPVLTIDLRGHGASAVVRNGQIEDYSLERMARDVIGVIEHCGFDRVHFLGNSLGGMIGLEIARTRPDLLRSLVTCGTAFKFKLSPLVVWTKLVIYYLLGRRLPKFIARHATINEAMRPLVEEMYANASRKVMHLIDRQIYIFDRLETAQAFEGHLIVMRGERDTTINRYLDRSIEVLKNKINFHVIDLPGVGHFTNLDQPALFQSCLKEALDRVEESAENACPPS</sequence>
<reference evidence="2 3" key="1">
    <citation type="journal article" date="2019" name="Int. J. Syst. Evol. Microbiol.">
        <title>The Global Catalogue of Microorganisms (GCM) 10K type strain sequencing project: providing services to taxonomists for standard genome sequencing and annotation.</title>
        <authorList>
            <consortium name="The Broad Institute Genomics Platform"/>
            <consortium name="The Broad Institute Genome Sequencing Center for Infectious Disease"/>
            <person name="Wu L."/>
            <person name="Ma J."/>
        </authorList>
    </citation>
    <scope>NUCLEOTIDE SEQUENCE [LARGE SCALE GENOMIC DNA]</scope>
    <source>
        <strain evidence="2 3">JCM 14162</strain>
    </source>
</reference>
<dbReference type="EMBL" id="BAAAEM010000002">
    <property type="protein sequence ID" value="GAA0479129.1"/>
    <property type="molecule type" value="Genomic_DNA"/>
</dbReference>
<dbReference type="SUPFAM" id="SSF53474">
    <property type="entry name" value="alpha/beta-Hydrolases"/>
    <property type="match status" value="1"/>
</dbReference>
<dbReference type="Pfam" id="PF00561">
    <property type="entry name" value="Abhydrolase_1"/>
    <property type="match status" value="1"/>
</dbReference>
<proteinExistence type="predicted"/>
<evidence type="ECO:0000259" key="1">
    <source>
        <dbReference type="Pfam" id="PF00561"/>
    </source>
</evidence>
<dbReference type="GO" id="GO:0016787">
    <property type="term" value="F:hydrolase activity"/>
    <property type="evidence" value="ECO:0007669"/>
    <property type="project" value="UniProtKB-KW"/>
</dbReference>
<dbReference type="InterPro" id="IPR000073">
    <property type="entry name" value="AB_hydrolase_1"/>
</dbReference>
<keyword evidence="3" id="KW-1185">Reference proteome</keyword>
<gene>
    <name evidence="2" type="ORF">GCM10009096_21420</name>
</gene>
<comment type="caution">
    <text evidence="2">The sequence shown here is derived from an EMBL/GenBank/DDBJ whole genome shotgun (WGS) entry which is preliminary data.</text>
</comment>
<name>A0ABN1AL04_9SPHN</name>
<keyword evidence="2" id="KW-0378">Hydrolase</keyword>
<organism evidence="2 3">
    <name type="scientific">Parasphingorhabdus litoris</name>
    <dbReference type="NCBI Taxonomy" id="394733"/>
    <lineage>
        <taxon>Bacteria</taxon>
        <taxon>Pseudomonadati</taxon>
        <taxon>Pseudomonadota</taxon>
        <taxon>Alphaproteobacteria</taxon>
        <taxon>Sphingomonadales</taxon>
        <taxon>Sphingomonadaceae</taxon>
        <taxon>Parasphingorhabdus</taxon>
    </lineage>
</organism>
<dbReference type="InterPro" id="IPR050228">
    <property type="entry name" value="Carboxylesterase_BioH"/>
</dbReference>
<feature type="domain" description="AB hydrolase-1" evidence="1">
    <location>
        <begin position="29"/>
        <end position="148"/>
    </location>
</feature>
<dbReference type="PANTHER" id="PTHR43194:SF2">
    <property type="entry name" value="PEROXISOMAL MEMBRANE PROTEIN LPX1"/>
    <property type="match status" value="1"/>
</dbReference>
<dbReference type="Gene3D" id="3.40.50.1820">
    <property type="entry name" value="alpha/beta hydrolase"/>
    <property type="match status" value="1"/>
</dbReference>